<evidence type="ECO:0000313" key="4">
    <source>
        <dbReference type="EMBL" id="OYR26161.1"/>
    </source>
</evidence>
<dbReference type="GO" id="GO:0015074">
    <property type="term" value="P:DNA integration"/>
    <property type="evidence" value="ECO:0007669"/>
    <property type="project" value="UniProtKB-KW"/>
</dbReference>
<dbReference type="EMBL" id="NNRM01000020">
    <property type="protein sequence ID" value="OYR26161.1"/>
    <property type="molecule type" value="Genomic_DNA"/>
</dbReference>
<keyword evidence="5" id="KW-1185">Reference proteome</keyword>
<dbReference type="PANTHER" id="PTHR30349">
    <property type="entry name" value="PHAGE INTEGRASE-RELATED"/>
    <property type="match status" value="1"/>
</dbReference>
<dbReference type="InterPro" id="IPR050090">
    <property type="entry name" value="Tyrosine_recombinase_XerCD"/>
</dbReference>
<dbReference type="STRING" id="419475.A8A54_11320"/>
<keyword evidence="2" id="KW-0233">DNA recombination</keyword>
<feature type="domain" description="Tyr recombinase" evidence="3">
    <location>
        <begin position="120"/>
        <end position="285"/>
    </location>
</feature>
<sequence>MGNSVFVVIVSGIEGQRMVESTNTIKSLIERHAGSLWKEGKHQAGALAFLNEISEIFPGDFASFKTDDFARITIALQGRGNRNSTVNRKVNALTKLLRAAVAAGDIPNVPVYKRLEEDANQLRILSLDEEAVLLSSIEERSLEFAALTRVLVETGITVGEAIALRWESIRTDQIRIAESSIGLGRTLPLTRNARTAIQEMQSEVRGPFCRIEQPKFRAVWNEVKEDIGWEDPLIVPTVLRHTCAARLIKQGIDIRLVQRWLGNRNYKSMIRYEPLVSDHSFQMCVPALEAYRNSI</sequence>
<dbReference type="Pfam" id="PF00589">
    <property type="entry name" value="Phage_integrase"/>
    <property type="match status" value="1"/>
</dbReference>
<dbReference type="Proteomes" id="UP000216188">
    <property type="component" value="Unassembled WGS sequence"/>
</dbReference>
<dbReference type="CDD" id="cd00796">
    <property type="entry name" value="INT_Rci_Hp1_C"/>
    <property type="match status" value="1"/>
</dbReference>
<organism evidence="4 5">
    <name type="scientific">Brucella pseudogrignonensis</name>
    <dbReference type="NCBI Taxonomy" id="419475"/>
    <lineage>
        <taxon>Bacteria</taxon>
        <taxon>Pseudomonadati</taxon>
        <taxon>Pseudomonadota</taxon>
        <taxon>Alphaproteobacteria</taxon>
        <taxon>Hyphomicrobiales</taxon>
        <taxon>Brucellaceae</taxon>
        <taxon>Brucella/Ochrobactrum group</taxon>
        <taxon>Brucella</taxon>
    </lineage>
</organism>
<evidence type="ECO:0000256" key="2">
    <source>
        <dbReference type="ARBA" id="ARBA00023172"/>
    </source>
</evidence>
<evidence type="ECO:0000256" key="1">
    <source>
        <dbReference type="ARBA" id="ARBA00022908"/>
    </source>
</evidence>
<dbReference type="InterPro" id="IPR011010">
    <property type="entry name" value="DNA_brk_join_enz"/>
</dbReference>
<evidence type="ECO:0000259" key="3">
    <source>
        <dbReference type="PROSITE" id="PS51898"/>
    </source>
</evidence>
<comment type="caution">
    <text evidence="4">The sequence shown here is derived from an EMBL/GenBank/DDBJ whole genome shotgun (WGS) entry which is preliminary data.</text>
</comment>
<dbReference type="SUPFAM" id="SSF56349">
    <property type="entry name" value="DNA breaking-rejoining enzymes"/>
    <property type="match status" value="1"/>
</dbReference>
<name>A0A256GHT4_9HYPH</name>
<protein>
    <submittedName>
        <fullName evidence="4">Phage integrase family protein</fullName>
    </submittedName>
</protein>
<evidence type="ECO:0000313" key="5">
    <source>
        <dbReference type="Proteomes" id="UP000216188"/>
    </source>
</evidence>
<accession>A0A256GHT4</accession>
<keyword evidence="1" id="KW-0229">DNA integration</keyword>
<dbReference type="PANTHER" id="PTHR30349:SF64">
    <property type="entry name" value="PROPHAGE INTEGRASE INTD-RELATED"/>
    <property type="match status" value="1"/>
</dbReference>
<dbReference type="InterPro" id="IPR002104">
    <property type="entry name" value="Integrase_catalytic"/>
</dbReference>
<dbReference type="PROSITE" id="PS51898">
    <property type="entry name" value="TYR_RECOMBINASE"/>
    <property type="match status" value="1"/>
</dbReference>
<reference evidence="4 5" key="1">
    <citation type="submission" date="2017-07" db="EMBL/GenBank/DDBJ databases">
        <title>Phylogenetic study on the rhizospheric bacterium Ochrobactrum sp. A44.</title>
        <authorList>
            <person name="Krzyzanowska D.M."/>
            <person name="Ossowicki A."/>
            <person name="Rajewska M."/>
            <person name="Maciag T."/>
            <person name="Kaczynski Z."/>
            <person name="Czerwicka M."/>
            <person name="Jafra S."/>
        </authorList>
    </citation>
    <scope>NUCLEOTIDE SEQUENCE [LARGE SCALE GENOMIC DNA]</scope>
    <source>
        <strain evidence="4 5">CCUG 30717</strain>
    </source>
</reference>
<dbReference type="InterPro" id="IPR013762">
    <property type="entry name" value="Integrase-like_cat_sf"/>
</dbReference>
<gene>
    <name evidence="4" type="ORF">CEV34_2493</name>
</gene>
<dbReference type="AlphaFoldDB" id="A0A256GHT4"/>
<proteinExistence type="predicted"/>
<dbReference type="Gene3D" id="1.10.443.10">
    <property type="entry name" value="Intergrase catalytic core"/>
    <property type="match status" value="1"/>
</dbReference>
<dbReference type="GO" id="GO:0003677">
    <property type="term" value="F:DNA binding"/>
    <property type="evidence" value="ECO:0007669"/>
    <property type="project" value="InterPro"/>
</dbReference>
<dbReference type="GO" id="GO:0006310">
    <property type="term" value="P:DNA recombination"/>
    <property type="evidence" value="ECO:0007669"/>
    <property type="project" value="UniProtKB-KW"/>
</dbReference>